<dbReference type="KEGG" id="pbas:SMSP2_02656"/>
<dbReference type="InterPro" id="IPR017853">
    <property type="entry name" value="GH"/>
</dbReference>
<dbReference type="Proteomes" id="UP000188181">
    <property type="component" value="Chromosome"/>
</dbReference>
<dbReference type="AlphaFoldDB" id="A0A1Q2MHY9"/>
<dbReference type="Pfam" id="PF14488">
    <property type="entry name" value="DUF4434"/>
    <property type="match status" value="1"/>
</dbReference>
<sequence length="457" mass="52113">MSDVTAINADAAVQAAAAQKELTVQVHMLPPGRVSSIVPIEVRAGFMNGLNDDAGAGISFYLNGKDSENMVYSRQVEIEAGGTELVKFNLETKGLTGKNKLFALVTQNGKIVESVEKDFSIVETGVRSTRMIDGSWCGICHWSDIEGARWQDDIKKMTAADWHQMVSSMHECGVEVIVIQEIFRHQEYACKHDIPRKGYKGEAFYPSQLYPGRVDVACPDALKAILEKAQELGMYVFVGIGMYAWFDFTPESLEWHKQVAQEVWRLYGGYESFYGWYVSEEAYGSLDLDYISEEQIRKYRKDIIAFFKSFHDFTNSLTPGKPVMLAPNCHWLKKGEKYWMELFKYLDIVCPFGFERMPFTDMSGPEAAEFYQKMCDATGSRLWLDMEIFLFGSRGELYPRPIEQIKSDLVRYSGFEKIMCYQFPGMMSAPWAKIQPGGDDAVELYKAYFEYVKDKLV</sequence>
<name>A0A1Q2MHY9_9BACT</name>
<gene>
    <name evidence="2" type="ORF">SMSP2_02656</name>
</gene>
<dbReference type="SUPFAM" id="SSF51445">
    <property type="entry name" value="(Trans)glycosidases"/>
    <property type="match status" value="1"/>
</dbReference>
<accession>A0A1Q2MHY9</accession>
<dbReference type="STRING" id="1851148.SMSP2_02656"/>
<protein>
    <recommendedName>
        <fullName evidence="1">DUF4434 domain-containing protein</fullName>
    </recommendedName>
</protein>
<keyword evidence="3" id="KW-1185">Reference proteome</keyword>
<evidence type="ECO:0000313" key="3">
    <source>
        <dbReference type="Proteomes" id="UP000188181"/>
    </source>
</evidence>
<evidence type="ECO:0000259" key="1">
    <source>
        <dbReference type="Pfam" id="PF14488"/>
    </source>
</evidence>
<dbReference type="EMBL" id="CP019646">
    <property type="protein sequence ID" value="AQQ72274.1"/>
    <property type="molecule type" value="Genomic_DNA"/>
</dbReference>
<dbReference type="InterPro" id="IPR027849">
    <property type="entry name" value="DUF4434"/>
</dbReference>
<dbReference type="OrthoDB" id="6044697at2"/>
<proteinExistence type="predicted"/>
<reference evidence="3" key="1">
    <citation type="submission" date="2017-02" db="EMBL/GenBank/DDBJ databases">
        <title>Comparative genomics and description of representatives of a novel lineage of planctomycetes thriving in anoxic sediments.</title>
        <authorList>
            <person name="Spring S."/>
            <person name="Bunk B."/>
            <person name="Sproer C."/>
        </authorList>
    </citation>
    <scope>NUCLEOTIDE SEQUENCE [LARGE SCALE GENOMIC DNA]</scope>
    <source>
        <strain evidence="3">SM-Chi-D1</strain>
    </source>
</reference>
<dbReference type="RefSeq" id="WP_146684484.1">
    <property type="nucleotide sequence ID" value="NZ_CP019646.1"/>
</dbReference>
<organism evidence="2 3">
    <name type="scientific">Limihaloglobus sulfuriphilus</name>
    <dbReference type="NCBI Taxonomy" id="1851148"/>
    <lineage>
        <taxon>Bacteria</taxon>
        <taxon>Pseudomonadati</taxon>
        <taxon>Planctomycetota</taxon>
        <taxon>Phycisphaerae</taxon>
        <taxon>Sedimentisphaerales</taxon>
        <taxon>Sedimentisphaeraceae</taxon>
        <taxon>Limihaloglobus</taxon>
    </lineage>
</organism>
<feature type="domain" description="DUF4434" evidence="1">
    <location>
        <begin position="132"/>
        <end position="432"/>
    </location>
</feature>
<dbReference type="Gene3D" id="3.20.20.80">
    <property type="entry name" value="Glycosidases"/>
    <property type="match status" value="1"/>
</dbReference>
<evidence type="ECO:0000313" key="2">
    <source>
        <dbReference type="EMBL" id="AQQ72274.1"/>
    </source>
</evidence>